<evidence type="ECO:0000256" key="15">
    <source>
        <dbReference type="PIRSR" id="PIRSR038455-1"/>
    </source>
</evidence>
<dbReference type="GO" id="GO:0070069">
    <property type="term" value="C:cytochrome complex"/>
    <property type="evidence" value="ECO:0007669"/>
    <property type="project" value="InterPro"/>
</dbReference>
<feature type="binding site" evidence="16">
    <location>
        <position position="245"/>
    </location>
    <ligand>
        <name>substrate</name>
    </ligand>
</feature>
<dbReference type="GO" id="GO:0009055">
    <property type="term" value="F:electron transfer activity"/>
    <property type="evidence" value="ECO:0007669"/>
    <property type="project" value="InterPro"/>
</dbReference>
<organism evidence="20 21">
    <name type="scientific">Bradyrhizobium icense</name>
    <dbReference type="NCBI Taxonomy" id="1274631"/>
    <lineage>
        <taxon>Bacteria</taxon>
        <taxon>Pseudomonadati</taxon>
        <taxon>Pseudomonadota</taxon>
        <taxon>Alphaproteobacteria</taxon>
        <taxon>Hyphomicrobiales</taxon>
        <taxon>Nitrobacteraceae</taxon>
        <taxon>Bradyrhizobium</taxon>
    </lineage>
</organism>
<dbReference type="Proteomes" id="UP000092839">
    <property type="component" value="Chromosome"/>
</dbReference>
<keyword evidence="6 14" id="KW-0479">Metal-binding</keyword>
<dbReference type="InterPro" id="IPR036909">
    <property type="entry name" value="Cyt_c-like_dom_sf"/>
</dbReference>
<evidence type="ECO:0000313" key="21">
    <source>
        <dbReference type="Proteomes" id="UP000092839"/>
    </source>
</evidence>
<evidence type="ECO:0000256" key="6">
    <source>
        <dbReference type="ARBA" id="ARBA00022723"/>
    </source>
</evidence>
<dbReference type="GO" id="GO:0042597">
    <property type="term" value="C:periplasmic space"/>
    <property type="evidence" value="ECO:0007669"/>
    <property type="project" value="UniProtKB-SubCell"/>
</dbReference>
<evidence type="ECO:0000256" key="1">
    <source>
        <dbReference type="ARBA" id="ARBA00004418"/>
    </source>
</evidence>
<dbReference type="PIRSF" id="PIRSF038455">
    <property type="entry name" value="SoxA"/>
    <property type="match status" value="1"/>
</dbReference>
<reference evidence="20 21" key="1">
    <citation type="submission" date="2016-07" db="EMBL/GenBank/DDBJ databases">
        <title>Complete genome sequence of Bradyrhizobium icense LMTR 13T, a potential inoculant strain isolated from lima bean (Phaseolus lunatus) in Peru.</title>
        <authorList>
            <person name="Ormeno-Orrillo E."/>
            <person name="Duran D."/>
            <person name="Rogel M.A."/>
            <person name="Rey L."/>
            <person name="Imperial J."/>
            <person name="Ruiz-Argueso T."/>
            <person name="Martinez-Romero E."/>
        </authorList>
    </citation>
    <scope>NUCLEOTIDE SEQUENCE [LARGE SCALE GENOMIC DNA]</scope>
    <source>
        <strain evidence="20 21">LMTR 13</strain>
    </source>
</reference>
<feature type="binding site" description="axial binding residue" evidence="17">
    <location>
        <position position="206"/>
    </location>
    <ligand>
        <name>heme c</name>
        <dbReference type="ChEBI" id="CHEBI:61717"/>
        <label>2</label>
    </ligand>
    <ligandPart>
        <name>Fe</name>
        <dbReference type="ChEBI" id="CHEBI:18248"/>
    </ligandPart>
</feature>
<dbReference type="InterPro" id="IPR009056">
    <property type="entry name" value="Cyt_c-like_dom"/>
</dbReference>
<feature type="binding site" description="covalent" evidence="16">
    <location>
        <position position="202"/>
    </location>
    <ligand>
        <name>heme c</name>
        <dbReference type="ChEBI" id="CHEBI:61717"/>
        <label>2</label>
    </ligand>
</feature>
<dbReference type="EMBL" id="CP016428">
    <property type="protein sequence ID" value="ANW04850.1"/>
    <property type="molecule type" value="Genomic_DNA"/>
</dbReference>
<evidence type="ECO:0000256" key="7">
    <source>
        <dbReference type="ARBA" id="ARBA00022729"/>
    </source>
</evidence>
<dbReference type="GO" id="GO:0016669">
    <property type="term" value="F:oxidoreductase activity, acting on a sulfur group of donors, cytochrome as acceptor"/>
    <property type="evidence" value="ECO:0007669"/>
    <property type="project" value="InterPro"/>
</dbReference>
<evidence type="ECO:0000256" key="3">
    <source>
        <dbReference type="ARBA" id="ARBA00022448"/>
    </source>
</evidence>
<evidence type="ECO:0000256" key="12">
    <source>
        <dbReference type="ARBA" id="ARBA00048077"/>
    </source>
</evidence>
<dbReference type="SUPFAM" id="SSF46626">
    <property type="entry name" value="Cytochrome c"/>
    <property type="match status" value="2"/>
</dbReference>
<dbReference type="EC" id="2.8.5.2" evidence="14"/>
<dbReference type="OrthoDB" id="7916986at2"/>
<comment type="catalytic activity">
    <reaction evidence="13 14">
        <text>S-sulfanyl-L-cysteinyl-[SoxY protein] + thiosulfate + 2 Fe(III)-[cytochrome c] = S-(2-sulfodisulfanyl)-L-cysteinyl-[SoxY protein] + 2 Fe(II)-[cytochrome c] + 2 H(+)</text>
        <dbReference type="Rhea" id="RHEA:51224"/>
        <dbReference type="Rhea" id="RHEA-COMP:10350"/>
        <dbReference type="Rhea" id="RHEA-COMP:14399"/>
        <dbReference type="Rhea" id="RHEA-COMP:14689"/>
        <dbReference type="Rhea" id="RHEA-COMP:14690"/>
        <dbReference type="ChEBI" id="CHEBI:15378"/>
        <dbReference type="ChEBI" id="CHEBI:29033"/>
        <dbReference type="ChEBI" id="CHEBI:29034"/>
        <dbReference type="ChEBI" id="CHEBI:33542"/>
        <dbReference type="ChEBI" id="CHEBI:61963"/>
        <dbReference type="ChEBI" id="CHEBI:140664"/>
        <dbReference type="EC" id="2.8.5.2"/>
    </reaction>
</comment>
<keyword evidence="21" id="KW-1185">Reference proteome</keyword>
<dbReference type="GO" id="GO:0020037">
    <property type="term" value="F:heme binding"/>
    <property type="evidence" value="ECO:0007669"/>
    <property type="project" value="InterPro"/>
</dbReference>
<dbReference type="AlphaFoldDB" id="A0A1B1UPV9"/>
<dbReference type="GO" id="GO:0019417">
    <property type="term" value="P:sulfur oxidation"/>
    <property type="evidence" value="ECO:0007669"/>
    <property type="project" value="InterPro"/>
</dbReference>
<evidence type="ECO:0000256" key="16">
    <source>
        <dbReference type="PIRSR" id="PIRSR038455-2"/>
    </source>
</evidence>
<name>A0A1B1UPV9_9BRAD</name>
<evidence type="ECO:0000256" key="13">
    <source>
        <dbReference type="ARBA" id="ARBA00048423"/>
    </source>
</evidence>
<keyword evidence="7 18" id="KW-0732">Signal</keyword>
<feature type="domain" description="Cytochrome c" evidence="19">
    <location>
        <begin position="182"/>
        <end position="288"/>
    </location>
</feature>
<comment type="catalytic activity">
    <reaction evidence="12 14">
        <text>L-cysteinyl-[SoxY protein] + thiosulfate + 2 Fe(III)-[cytochrome c] = S-sulfosulfanyl-L-cysteinyl-[SoxY protein] + 2 Fe(II)-[cytochrome c] + 2 H(+)</text>
        <dbReference type="Rhea" id="RHEA:56720"/>
        <dbReference type="Rhea" id="RHEA-COMP:10350"/>
        <dbReference type="Rhea" id="RHEA-COMP:14328"/>
        <dbReference type="Rhea" id="RHEA-COMP:14399"/>
        <dbReference type="Rhea" id="RHEA-COMP:14691"/>
        <dbReference type="ChEBI" id="CHEBI:15378"/>
        <dbReference type="ChEBI" id="CHEBI:29033"/>
        <dbReference type="ChEBI" id="CHEBI:29034"/>
        <dbReference type="ChEBI" id="CHEBI:29950"/>
        <dbReference type="ChEBI" id="CHEBI:33542"/>
        <dbReference type="ChEBI" id="CHEBI:139321"/>
        <dbReference type="EC" id="2.8.5.2"/>
    </reaction>
</comment>
<dbReference type="RefSeq" id="WP_065731987.1">
    <property type="nucleotide sequence ID" value="NZ_CP016428.1"/>
</dbReference>
<dbReference type="NCBIfam" id="TIGR04484">
    <property type="entry name" value="thiosulf_SoxA"/>
    <property type="match status" value="1"/>
</dbReference>
<evidence type="ECO:0000313" key="20">
    <source>
        <dbReference type="EMBL" id="ANW04850.1"/>
    </source>
</evidence>
<keyword evidence="5 14" id="KW-0808">Transferase</keyword>
<keyword evidence="9 14" id="KW-0249">Electron transport</keyword>
<evidence type="ECO:0000256" key="18">
    <source>
        <dbReference type="SAM" id="SignalP"/>
    </source>
</evidence>
<comment type="subunit">
    <text evidence="2 14">Heterodimer of SoxA and SoxX.</text>
</comment>
<feature type="binding site" description="axial binding residue" evidence="17">
    <location>
        <position position="138"/>
    </location>
    <ligand>
        <name>heme c</name>
        <dbReference type="ChEBI" id="CHEBI:61717"/>
        <label>1</label>
    </ligand>
    <ligandPart>
        <name>Fe</name>
        <dbReference type="ChEBI" id="CHEBI:18248"/>
    </ligandPart>
</feature>
<feature type="chain" id="PRO_5008530799" description="SoxAX cytochrome complex subunit A" evidence="18">
    <location>
        <begin position="30"/>
        <end position="288"/>
    </location>
</feature>
<dbReference type="Pfam" id="PF21342">
    <property type="entry name" value="SoxA-TsdA_cyt-c"/>
    <property type="match status" value="1"/>
</dbReference>
<feature type="binding site" description="covalent" evidence="16">
    <location>
        <position position="106"/>
    </location>
    <ligand>
        <name>heme c</name>
        <dbReference type="ChEBI" id="CHEBI:61717"/>
        <label>1</label>
    </ligand>
</feature>
<comment type="similarity">
    <text evidence="11 14">Belongs to the SoxA family.</text>
</comment>
<dbReference type="GO" id="GO:0016740">
    <property type="term" value="F:transferase activity"/>
    <property type="evidence" value="ECO:0007669"/>
    <property type="project" value="UniProtKB-KW"/>
</dbReference>
<evidence type="ECO:0000256" key="14">
    <source>
        <dbReference type="PIRNR" id="PIRNR038455"/>
    </source>
</evidence>
<dbReference type="KEGG" id="bic:LMTR13_36670"/>
<evidence type="ECO:0000256" key="17">
    <source>
        <dbReference type="PIRSR" id="PIRSR038455-3"/>
    </source>
</evidence>
<keyword evidence="8 14" id="KW-0574">Periplasm</keyword>
<evidence type="ECO:0000256" key="2">
    <source>
        <dbReference type="ARBA" id="ARBA00011530"/>
    </source>
</evidence>
<sequence length="288" mass="32378">MKLRSAIFLASAAVALAALTLAGALPSDAADKIDPVADAKAFQKFFRDKFPKVKFEDFVNGPYSMNEDLYRQWQEKEQFPPYEFSLEMGKEMFSKPFKNGKTYADCFPNGGIGIRQNYPYFDEKEGKVITLELALNRCREANGEPPYSYVKDEMAALTAYMAFTSRGKPMDIKIPNDPRALAAYENGKEYFYTRRGQLNFSCATCHVQSPGERIRAEILAPALGIVNAMPIYRSEWSGMGTTSRRFTTCNSQIRAVPLSPQDDEYRNVEYYLSYVSNGLPISGPGARP</sequence>
<comment type="cofactor">
    <cofactor evidence="16">
        <name>heme</name>
        <dbReference type="ChEBI" id="CHEBI:30413"/>
    </cofactor>
    <text evidence="16">Binds 2 heme groups per subunit.</text>
</comment>
<gene>
    <name evidence="20" type="ORF">LMTR13_36670</name>
</gene>
<evidence type="ECO:0000256" key="11">
    <source>
        <dbReference type="ARBA" id="ARBA00025746"/>
    </source>
</evidence>
<keyword evidence="4 14" id="KW-0349">Heme</keyword>
<feature type="binding site" description="axial binding residue" evidence="17">
    <location>
        <position position="249"/>
    </location>
    <ligand>
        <name>heme c</name>
        <dbReference type="ChEBI" id="CHEBI:61717"/>
        <label>2</label>
    </ligand>
    <ligandPart>
        <name>Fe</name>
        <dbReference type="ChEBI" id="CHEBI:18248"/>
    </ligandPart>
</feature>
<protein>
    <recommendedName>
        <fullName evidence="14">SoxAX cytochrome complex subunit A</fullName>
        <ecNumber evidence="14">2.8.5.2</ecNumber>
    </recommendedName>
    <alternativeName>
        <fullName evidence="14">Protein SoxA</fullName>
    </alternativeName>
    <alternativeName>
        <fullName evidence="14">Sulfur oxidizing protein A</fullName>
    </alternativeName>
    <alternativeName>
        <fullName evidence="14">Thiosulfate-oxidizing multienzyme system protein SoxA</fullName>
    </alternativeName>
</protein>
<evidence type="ECO:0000256" key="4">
    <source>
        <dbReference type="ARBA" id="ARBA00022617"/>
    </source>
</evidence>
<dbReference type="Gene3D" id="1.10.760.10">
    <property type="entry name" value="Cytochrome c-like domain"/>
    <property type="match status" value="2"/>
</dbReference>
<dbReference type="PROSITE" id="PS51007">
    <property type="entry name" value="CYTC"/>
    <property type="match status" value="1"/>
</dbReference>
<evidence type="ECO:0000256" key="8">
    <source>
        <dbReference type="ARBA" id="ARBA00022764"/>
    </source>
</evidence>
<proteinExistence type="inferred from homology"/>
<feature type="active site" description="Cysteine persulfide intermediate" evidence="15">
    <location>
        <position position="249"/>
    </location>
</feature>
<evidence type="ECO:0000256" key="5">
    <source>
        <dbReference type="ARBA" id="ARBA00022679"/>
    </source>
</evidence>
<comment type="subcellular location">
    <subcellularLocation>
        <location evidence="1 14">Periplasm</location>
    </subcellularLocation>
</comment>
<dbReference type="STRING" id="1274631.LMTR13_36670"/>
<dbReference type="InterPro" id="IPR025710">
    <property type="entry name" value="SoxA"/>
</dbReference>
<dbReference type="GO" id="GO:0046872">
    <property type="term" value="F:metal ion binding"/>
    <property type="evidence" value="ECO:0007669"/>
    <property type="project" value="UniProtKB-KW"/>
</dbReference>
<evidence type="ECO:0000256" key="9">
    <source>
        <dbReference type="ARBA" id="ARBA00022982"/>
    </source>
</evidence>
<evidence type="ECO:0000256" key="10">
    <source>
        <dbReference type="ARBA" id="ARBA00023004"/>
    </source>
</evidence>
<keyword evidence="10 14" id="KW-0408">Iron</keyword>
<feature type="signal peptide" evidence="18">
    <location>
        <begin position="1"/>
        <end position="29"/>
    </location>
</feature>
<keyword evidence="3 14" id="KW-0813">Transport</keyword>
<feature type="binding site" description="covalent" evidence="16">
    <location>
        <position position="205"/>
    </location>
    <ligand>
        <name>heme c</name>
        <dbReference type="ChEBI" id="CHEBI:61717"/>
        <label>2</label>
    </ligand>
</feature>
<evidence type="ECO:0000259" key="19">
    <source>
        <dbReference type="PROSITE" id="PS51007"/>
    </source>
</evidence>
<accession>A0A1B1UPV9</accession>